<proteinExistence type="predicted"/>
<sequence>MPSFIHGTKINLYQEMFQNKEPMIRACEDRDPTNEYYKVFYIDYGTTGWVKKRVCFEMHNEEWFTRSPEAVGVSLYDLRRKRTKLDGAQNLE</sequence>
<evidence type="ECO:0000313" key="1">
    <source>
        <dbReference type="Proteomes" id="UP000095286"/>
    </source>
</evidence>
<reference evidence="2" key="1">
    <citation type="submission" date="2016-11" db="UniProtKB">
        <authorList>
            <consortium name="WormBaseParasite"/>
        </authorList>
    </citation>
    <scope>IDENTIFICATION</scope>
    <source>
        <strain evidence="2">KR3021</strain>
    </source>
</reference>
<name>A0AC35UD58_9BILA</name>
<dbReference type="WBParaSite" id="RSKR_0001023900.1">
    <property type="protein sequence ID" value="RSKR_0001023900.1"/>
    <property type="gene ID" value="RSKR_0001023900"/>
</dbReference>
<protein>
    <submittedName>
        <fullName evidence="2">Tudor domain-containing protein</fullName>
    </submittedName>
</protein>
<dbReference type="Proteomes" id="UP000095286">
    <property type="component" value="Unplaced"/>
</dbReference>
<organism evidence="1 2">
    <name type="scientific">Rhabditophanes sp. KR3021</name>
    <dbReference type="NCBI Taxonomy" id="114890"/>
    <lineage>
        <taxon>Eukaryota</taxon>
        <taxon>Metazoa</taxon>
        <taxon>Ecdysozoa</taxon>
        <taxon>Nematoda</taxon>
        <taxon>Chromadorea</taxon>
        <taxon>Rhabditida</taxon>
        <taxon>Tylenchina</taxon>
        <taxon>Panagrolaimomorpha</taxon>
        <taxon>Strongyloidoidea</taxon>
        <taxon>Alloionematidae</taxon>
        <taxon>Rhabditophanes</taxon>
    </lineage>
</organism>
<accession>A0AC35UD58</accession>
<evidence type="ECO:0000313" key="2">
    <source>
        <dbReference type="WBParaSite" id="RSKR_0001023900.1"/>
    </source>
</evidence>